<reference evidence="2" key="1">
    <citation type="submission" date="2022-07" db="EMBL/GenBank/DDBJ databases">
        <title>Genome Sequence of Physisporinus lineatus.</title>
        <authorList>
            <person name="Buettner E."/>
        </authorList>
    </citation>
    <scope>NUCLEOTIDE SEQUENCE</scope>
    <source>
        <strain evidence="2">VT162</strain>
    </source>
</reference>
<name>A0AAD5VFE4_9APHY</name>
<keyword evidence="3" id="KW-1185">Reference proteome</keyword>
<dbReference type="PROSITE" id="PS51038">
    <property type="entry name" value="BAH"/>
    <property type="match status" value="1"/>
</dbReference>
<evidence type="ECO:0000313" key="2">
    <source>
        <dbReference type="EMBL" id="KAJ3490030.1"/>
    </source>
</evidence>
<dbReference type="AlphaFoldDB" id="A0AAD5VFE4"/>
<protein>
    <recommendedName>
        <fullName evidence="1">BAH domain-containing protein</fullName>
    </recommendedName>
</protein>
<organism evidence="2 3">
    <name type="scientific">Meripilus lineatus</name>
    <dbReference type="NCBI Taxonomy" id="2056292"/>
    <lineage>
        <taxon>Eukaryota</taxon>
        <taxon>Fungi</taxon>
        <taxon>Dikarya</taxon>
        <taxon>Basidiomycota</taxon>
        <taxon>Agaricomycotina</taxon>
        <taxon>Agaricomycetes</taxon>
        <taxon>Polyporales</taxon>
        <taxon>Meripilaceae</taxon>
        <taxon>Meripilus</taxon>
    </lineage>
</organism>
<gene>
    <name evidence="2" type="ORF">NLI96_g1731</name>
</gene>
<dbReference type="InterPro" id="IPR001025">
    <property type="entry name" value="BAH_dom"/>
</dbReference>
<dbReference type="Gene3D" id="2.30.30.490">
    <property type="match status" value="1"/>
</dbReference>
<dbReference type="EMBL" id="JANAWD010000034">
    <property type="protein sequence ID" value="KAJ3490030.1"/>
    <property type="molecule type" value="Genomic_DNA"/>
</dbReference>
<dbReference type="GO" id="GO:0003682">
    <property type="term" value="F:chromatin binding"/>
    <property type="evidence" value="ECO:0007669"/>
    <property type="project" value="InterPro"/>
</dbReference>
<accession>A0AAD5VFE4</accession>
<proteinExistence type="predicted"/>
<feature type="domain" description="BAH" evidence="1">
    <location>
        <begin position="45"/>
        <end position="167"/>
    </location>
</feature>
<sequence>MQVRVPVDRSQKPPTSAEWERTHMITLDCILMSEPSEDLRGRSETWFYVGDDVEFVSGDSDENAWIGKIYDIKAREDDGVPWVKVYWYYSPSDLEDEFSSFTCSEFCGKNERIISDKHDFQHYSSLKRVVYVHQWEESVLDPPEISRHGFYQRYAYYHRSCIQPQPKDFACGICEESYNPFPDEYVPNHLSNFHITHNSLTRCLTISSPNSINRLSDTMHFCARPQCRKWYHRQCLMIDNLERNPSEYIGTMGIHALASDPDNDDLHPTFAPFTFPLQPLGKGKMADPGWADQAWSDIQERLRTKLNIHPIIIQVAQHPILRCGGDDKYAIAGNVKEVVLARRLVYQALEDHHGPVEEILESLCAEKDWDDWKIDDLYRAIGPGTEAWDILSYSRILASPYATYWERRRTEIELPDYAGIPIC</sequence>
<dbReference type="Proteomes" id="UP001212997">
    <property type="component" value="Unassembled WGS sequence"/>
</dbReference>
<dbReference type="PANTHER" id="PTHR46364">
    <property type="entry name" value="OS08G0421900 PROTEIN"/>
    <property type="match status" value="1"/>
</dbReference>
<evidence type="ECO:0000313" key="3">
    <source>
        <dbReference type="Proteomes" id="UP001212997"/>
    </source>
</evidence>
<comment type="caution">
    <text evidence="2">The sequence shown here is derived from an EMBL/GenBank/DDBJ whole genome shotgun (WGS) entry which is preliminary data.</text>
</comment>
<evidence type="ECO:0000259" key="1">
    <source>
        <dbReference type="PROSITE" id="PS51038"/>
    </source>
</evidence>
<dbReference type="InterPro" id="IPR043151">
    <property type="entry name" value="BAH_sf"/>
</dbReference>
<dbReference type="CDD" id="cd04370">
    <property type="entry name" value="BAH"/>
    <property type="match status" value="1"/>
</dbReference>